<dbReference type="SUPFAM" id="SSF55874">
    <property type="entry name" value="ATPase domain of HSP90 chaperone/DNA topoisomerase II/histidine kinase"/>
    <property type="match status" value="1"/>
</dbReference>
<dbReference type="InterPro" id="IPR050428">
    <property type="entry name" value="TCS_sensor_his_kinase"/>
</dbReference>
<evidence type="ECO:0000256" key="1">
    <source>
        <dbReference type="ARBA" id="ARBA00000085"/>
    </source>
</evidence>
<dbReference type="Proteomes" id="UP000093080">
    <property type="component" value="Unassembled WGS sequence"/>
</dbReference>
<dbReference type="PANTHER" id="PTHR45436:SF8">
    <property type="entry name" value="HISTIDINE KINASE"/>
    <property type="match status" value="1"/>
</dbReference>
<dbReference type="InterPro" id="IPR004358">
    <property type="entry name" value="Sig_transdc_His_kin-like_C"/>
</dbReference>
<dbReference type="GO" id="GO:0000155">
    <property type="term" value="F:phosphorelay sensor kinase activity"/>
    <property type="evidence" value="ECO:0007669"/>
    <property type="project" value="InterPro"/>
</dbReference>
<keyword evidence="6 13" id="KW-0812">Transmembrane</keyword>
<dbReference type="SUPFAM" id="SSF47384">
    <property type="entry name" value="Homodimeric domain of signal transducing histidine kinase"/>
    <property type="match status" value="1"/>
</dbReference>
<dbReference type="InterPro" id="IPR003660">
    <property type="entry name" value="HAMP_dom"/>
</dbReference>
<evidence type="ECO:0000256" key="10">
    <source>
        <dbReference type="ARBA" id="ARBA00022989"/>
    </source>
</evidence>
<evidence type="ECO:0000259" key="14">
    <source>
        <dbReference type="PROSITE" id="PS50109"/>
    </source>
</evidence>
<evidence type="ECO:0000256" key="4">
    <source>
        <dbReference type="ARBA" id="ARBA00022553"/>
    </source>
</evidence>
<dbReference type="GO" id="GO:0005524">
    <property type="term" value="F:ATP binding"/>
    <property type="evidence" value="ECO:0007669"/>
    <property type="project" value="UniProtKB-KW"/>
</dbReference>
<dbReference type="Pfam" id="PF00672">
    <property type="entry name" value="HAMP"/>
    <property type="match status" value="1"/>
</dbReference>
<evidence type="ECO:0000256" key="3">
    <source>
        <dbReference type="ARBA" id="ARBA00012438"/>
    </source>
</evidence>
<dbReference type="SMART" id="SM00304">
    <property type="entry name" value="HAMP"/>
    <property type="match status" value="1"/>
</dbReference>
<keyword evidence="8 16" id="KW-0418">Kinase</keyword>
<dbReference type="Pfam" id="PF00512">
    <property type="entry name" value="HisKA"/>
    <property type="match status" value="1"/>
</dbReference>
<evidence type="ECO:0000256" key="9">
    <source>
        <dbReference type="ARBA" id="ARBA00022840"/>
    </source>
</evidence>
<keyword evidence="9" id="KW-0067">ATP-binding</keyword>
<dbReference type="InterPro" id="IPR003661">
    <property type="entry name" value="HisK_dim/P_dom"/>
</dbReference>
<dbReference type="AlphaFoldDB" id="A0A1B9F755"/>
<comment type="catalytic activity">
    <reaction evidence="1">
        <text>ATP + protein L-histidine = ADP + protein N-phospho-L-histidine.</text>
        <dbReference type="EC" id="2.7.13.3"/>
    </reaction>
</comment>
<organism evidence="16 17">
    <name type="scientific">Dissulfuribacter thermophilus</name>
    <dbReference type="NCBI Taxonomy" id="1156395"/>
    <lineage>
        <taxon>Bacteria</taxon>
        <taxon>Pseudomonadati</taxon>
        <taxon>Thermodesulfobacteriota</taxon>
        <taxon>Dissulfuribacteria</taxon>
        <taxon>Dissulfuribacterales</taxon>
        <taxon>Dissulfuribacteraceae</taxon>
        <taxon>Dissulfuribacter</taxon>
    </lineage>
</organism>
<feature type="domain" description="HAMP" evidence="15">
    <location>
        <begin position="170"/>
        <end position="223"/>
    </location>
</feature>
<dbReference type="PROSITE" id="PS50109">
    <property type="entry name" value="HIS_KIN"/>
    <property type="match status" value="1"/>
</dbReference>
<dbReference type="InterPro" id="IPR036097">
    <property type="entry name" value="HisK_dim/P_sf"/>
</dbReference>
<evidence type="ECO:0000256" key="13">
    <source>
        <dbReference type="SAM" id="Phobius"/>
    </source>
</evidence>
<dbReference type="Gene3D" id="6.10.340.10">
    <property type="match status" value="1"/>
</dbReference>
<dbReference type="PANTHER" id="PTHR45436">
    <property type="entry name" value="SENSOR HISTIDINE KINASE YKOH"/>
    <property type="match status" value="1"/>
</dbReference>
<keyword evidence="5" id="KW-0808">Transferase</keyword>
<evidence type="ECO:0000313" key="17">
    <source>
        <dbReference type="Proteomes" id="UP000093080"/>
    </source>
</evidence>
<keyword evidence="17" id="KW-1185">Reference proteome</keyword>
<dbReference type="PRINTS" id="PR00344">
    <property type="entry name" value="BCTRLSENSOR"/>
</dbReference>
<evidence type="ECO:0000256" key="8">
    <source>
        <dbReference type="ARBA" id="ARBA00022777"/>
    </source>
</evidence>
<dbReference type="InterPro" id="IPR003594">
    <property type="entry name" value="HATPase_dom"/>
</dbReference>
<dbReference type="GO" id="GO:0005886">
    <property type="term" value="C:plasma membrane"/>
    <property type="evidence" value="ECO:0007669"/>
    <property type="project" value="TreeGrafter"/>
</dbReference>
<evidence type="ECO:0000256" key="12">
    <source>
        <dbReference type="ARBA" id="ARBA00023136"/>
    </source>
</evidence>
<feature type="transmembrane region" description="Helical" evidence="13">
    <location>
        <begin position="150"/>
        <end position="169"/>
    </location>
</feature>
<dbReference type="Pfam" id="PF02518">
    <property type="entry name" value="HATPase_c"/>
    <property type="match status" value="1"/>
</dbReference>
<evidence type="ECO:0000313" key="16">
    <source>
        <dbReference type="EMBL" id="OCC15591.1"/>
    </source>
</evidence>
<dbReference type="SMART" id="SM00387">
    <property type="entry name" value="HATPase_c"/>
    <property type="match status" value="1"/>
</dbReference>
<evidence type="ECO:0000259" key="15">
    <source>
        <dbReference type="PROSITE" id="PS50885"/>
    </source>
</evidence>
<evidence type="ECO:0000256" key="2">
    <source>
        <dbReference type="ARBA" id="ARBA00004370"/>
    </source>
</evidence>
<keyword evidence="12 13" id="KW-0472">Membrane</keyword>
<dbReference type="InterPro" id="IPR036890">
    <property type="entry name" value="HATPase_C_sf"/>
</dbReference>
<dbReference type="EC" id="2.7.13.3" evidence="3"/>
<dbReference type="Gene3D" id="3.30.565.10">
    <property type="entry name" value="Histidine kinase-like ATPase, C-terminal domain"/>
    <property type="match status" value="1"/>
</dbReference>
<reference evidence="16 17" key="1">
    <citation type="submission" date="2016-06" db="EMBL/GenBank/DDBJ databases">
        <title>Respiratory ammonification of nitrate coupled to the oxidation of elemental sulfur in deep-sea autotrophic thermophilic bacteria.</title>
        <authorList>
            <person name="Slobodkina G.B."/>
            <person name="Mardanov A.V."/>
            <person name="Ravin N.V."/>
            <person name="Frolova A.A."/>
            <person name="Viryasiv M.B."/>
            <person name="Chernyh N.A."/>
            <person name="Bonch-Osmolovskaya E.A."/>
            <person name="Slobodkin A.I."/>
        </authorList>
    </citation>
    <scope>NUCLEOTIDE SEQUENCE [LARGE SCALE GENOMIC DNA]</scope>
    <source>
        <strain evidence="16 17">S69</strain>
    </source>
</reference>
<gene>
    <name evidence="16" type="ORF">DBT_0942</name>
</gene>
<comment type="subcellular location">
    <subcellularLocation>
        <location evidence="2">Membrane</location>
    </subcellularLocation>
</comment>
<keyword evidence="10 13" id="KW-1133">Transmembrane helix</keyword>
<dbReference type="Gene3D" id="1.10.287.130">
    <property type="match status" value="1"/>
</dbReference>
<dbReference type="CDD" id="cd00075">
    <property type="entry name" value="HATPase"/>
    <property type="match status" value="1"/>
</dbReference>
<evidence type="ECO:0000256" key="5">
    <source>
        <dbReference type="ARBA" id="ARBA00022679"/>
    </source>
</evidence>
<dbReference type="EMBL" id="MAGO01000004">
    <property type="protein sequence ID" value="OCC15591.1"/>
    <property type="molecule type" value="Genomic_DNA"/>
</dbReference>
<accession>A0A1B9F755</accession>
<comment type="caution">
    <text evidence="16">The sequence shown here is derived from an EMBL/GenBank/DDBJ whole genome shotgun (WGS) entry which is preliminary data.</text>
</comment>
<feature type="transmembrane region" description="Helical" evidence="13">
    <location>
        <begin position="6"/>
        <end position="24"/>
    </location>
</feature>
<protein>
    <recommendedName>
        <fullName evidence="3">histidine kinase</fullName>
        <ecNumber evidence="3">2.7.13.3</ecNumber>
    </recommendedName>
</protein>
<dbReference type="FunFam" id="3.30.565.10:FF:000013">
    <property type="entry name" value="Two-component sensor histidine kinase"/>
    <property type="match status" value="1"/>
</dbReference>
<dbReference type="STRING" id="1156395.DBT_0942"/>
<name>A0A1B9F755_9BACT</name>
<dbReference type="SMART" id="SM00388">
    <property type="entry name" value="HisKA"/>
    <property type="match status" value="1"/>
</dbReference>
<dbReference type="CDD" id="cd00082">
    <property type="entry name" value="HisKA"/>
    <property type="match status" value="1"/>
</dbReference>
<keyword evidence="11" id="KW-0902">Two-component regulatory system</keyword>
<sequence length="447" mass="49737">MIFGLLTFVVFLVVYFYLVSYLHWQIENELLNSIKEFESLYKTGGIDALRSEFLREAESEGAHNVFLCLRTPDGKVVASSGAGACRYLEPLKPDLMNSDSDRPVLRTISPHGLSHKIRLVAKEMEDGYVMEVGRSLKNNELMMERYRETFGAAIFVMITSGGLIGWFMARKAMSGVSRVTTIASRIGKGDLRIRVPYGGEGEEIRALVIAFNDMLGRIESLVKELKHVTDNIAHELRTPLTRIRGLAETTLIKGKDVSEYQELAASVIRESDQLIAMLNTMLEIAKTDSGINEMALEPVDLKKIIEEAIDLFMPLAEEKDLSIEVSLPKGEVIIKGERHRLQRAFANLLDNAIKYSLENGRIEVSLKREEHGMVLVEIGDSGIGIDEKDLPYIFERFYRGDKSRSTPGSGLGLSLSLSIIRAHGGDIQVESAPGKGTKFTIVLPVES</sequence>
<dbReference type="CDD" id="cd06225">
    <property type="entry name" value="HAMP"/>
    <property type="match status" value="1"/>
</dbReference>
<dbReference type="SUPFAM" id="SSF158472">
    <property type="entry name" value="HAMP domain-like"/>
    <property type="match status" value="1"/>
</dbReference>
<keyword evidence="4" id="KW-0597">Phosphoprotein</keyword>
<evidence type="ECO:0000256" key="11">
    <source>
        <dbReference type="ARBA" id="ARBA00023012"/>
    </source>
</evidence>
<dbReference type="PROSITE" id="PS50885">
    <property type="entry name" value="HAMP"/>
    <property type="match status" value="1"/>
</dbReference>
<feature type="domain" description="Histidine kinase" evidence="14">
    <location>
        <begin position="231"/>
        <end position="447"/>
    </location>
</feature>
<evidence type="ECO:0000256" key="7">
    <source>
        <dbReference type="ARBA" id="ARBA00022741"/>
    </source>
</evidence>
<proteinExistence type="predicted"/>
<dbReference type="InterPro" id="IPR005467">
    <property type="entry name" value="His_kinase_dom"/>
</dbReference>
<keyword evidence="7" id="KW-0547">Nucleotide-binding</keyword>
<evidence type="ECO:0000256" key="6">
    <source>
        <dbReference type="ARBA" id="ARBA00022692"/>
    </source>
</evidence>